<dbReference type="InterPro" id="IPR036812">
    <property type="entry name" value="NAD(P)_OxRdtase_dom_sf"/>
</dbReference>
<evidence type="ECO:0000256" key="2">
    <source>
        <dbReference type="ARBA" id="ARBA00022857"/>
    </source>
</evidence>
<feature type="site" description="Lowers pKa of active site Tyr" evidence="7">
    <location>
        <position position="65"/>
    </location>
</feature>
<name>A0A4R1J859_9GAMM</name>
<comment type="catalytic activity">
    <reaction evidence="4">
        <text>hydroxyacetone + NADP(+) = methylglyoxal + NADPH + H(+)</text>
        <dbReference type="Rhea" id="RHEA:27986"/>
        <dbReference type="ChEBI" id="CHEBI:15378"/>
        <dbReference type="ChEBI" id="CHEBI:17158"/>
        <dbReference type="ChEBI" id="CHEBI:27957"/>
        <dbReference type="ChEBI" id="CHEBI:57783"/>
        <dbReference type="ChEBI" id="CHEBI:58349"/>
    </reaction>
</comment>
<organism evidence="9 10">
    <name type="scientific">Celerinatantimonas diazotrophica</name>
    <dbReference type="NCBI Taxonomy" id="412034"/>
    <lineage>
        <taxon>Bacteria</taxon>
        <taxon>Pseudomonadati</taxon>
        <taxon>Pseudomonadota</taxon>
        <taxon>Gammaproteobacteria</taxon>
        <taxon>Celerinatantimonadaceae</taxon>
        <taxon>Celerinatantimonas</taxon>
    </lineage>
</organism>
<dbReference type="Proteomes" id="UP000295565">
    <property type="component" value="Unassembled WGS sequence"/>
</dbReference>
<feature type="active site" description="Proton donor" evidence="5">
    <location>
        <position position="40"/>
    </location>
</feature>
<dbReference type="PANTHER" id="PTHR43827">
    <property type="entry name" value="2,5-DIKETO-D-GLUCONIC ACID REDUCTASE"/>
    <property type="match status" value="1"/>
</dbReference>
<dbReference type="AlphaFoldDB" id="A0A4R1J859"/>
<reference evidence="9 10" key="1">
    <citation type="submission" date="2019-03" db="EMBL/GenBank/DDBJ databases">
        <title>Genomic Encyclopedia of Type Strains, Phase IV (KMG-IV): sequencing the most valuable type-strain genomes for metagenomic binning, comparative biology and taxonomic classification.</title>
        <authorList>
            <person name="Goeker M."/>
        </authorList>
    </citation>
    <scope>NUCLEOTIDE SEQUENCE [LARGE SCALE GENOMIC DNA]</scope>
    <source>
        <strain evidence="9 10">DSM 18577</strain>
    </source>
</reference>
<dbReference type="PANTHER" id="PTHR43827:SF3">
    <property type="entry name" value="NADP-DEPENDENT OXIDOREDUCTASE DOMAIN-CONTAINING PROTEIN"/>
    <property type="match status" value="1"/>
</dbReference>
<dbReference type="InterPro" id="IPR020471">
    <property type="entry name" value="AKR"/>
</dbReference>
<dbReference type="PROSITE" id="PS00798">
    <property type="entry name" value="ALDOKETO_REDUCTASE_1"/>
    <property type="match status" value="1"/>
</dbReference>
<feature type="domain" description="NADP-dependent oxidoreductase" evidence="8">
    <location>
        <begin position="7"/>
        <end position="251"/>
    </location>
</feature>
<dbReference type="PRINTS" id="PR00069">
    <property type="entry name" value="ALDKETRDTASE"/>
</dbReference>
<comment type="similarity">
    <text evidence="1">Belongs to the aldo/keto reductase family.</text>
</comment>
<keyword evidence="3" id="KW-0560">Oxidoreductase</keyword>
<proteinExistence type="inferred from homology"/>
<evidence type="ECO:0000256" key="6">
    <source>
        <dbReference type="PIRSR" id="PIRSR000097-2"/>
    </source>
</evidence>
<dbReference type="GO" id="GO:0051596">
    <property type="term" value="P:methylglyoxal catabolic process"/>
    <property type="evidence" value="ECO:0007669"/>
    <property type="project" value="TreeGrafter"/>
</dbReference>
<evidence type="ECO:0000256" key="5">
    <source>
        <dbReference type="PIRSR" id="PIRSR000097-1"/>
    </source>
</evidence>
<evidence type="ECO:0000259" key="8">
    <source>
        <dbReference type="Pfam" id="PF00248"/>
    </source>
</evidence>
<dbReference type="PROSITE" id="PS00062">
    <property type="entry name" value="ALDOKETO_REDUCTASE_2"/>
    <property type="match status" value="1"/>
</dbReference>
<sequence>MNTIPSLGAGTFRLKGEDAYNSVKMALEVGFRHIDTAQAYDNEAQVGQAIADSHVDRDDIFLTTKVWMDHYPKESFIPSVKESLAKLQVSEVDLLLVHWPDESGHVPMQEYLTELSRAQEQGLTRTIGVSNFTMAQIDQALSILGAGKILTNQIEVHPYLQNRKLIEHCRQHDIRITGYMPLAVGKVNDDPLLQEIARSHHTSAASVAIAWQLQQGLITIPSSTKPEHLAANLEARLVKLSGQEMKRISTLERAERLANPDFAPQWDE</sequence>
<dbReference type="Pfam" id="PF00248">
    <property type="entry name" value="Aldo_ket_red"/>
    <property type="match status" value="1"/>
</dbReference>
<dbReference type="FunFam" id="3.20.20.100:FF:000002">
    <property type="entry name" value="2,5-diketo-D-gluconic acid reductase A"/>
    <property type="match status" value="1"/>
</dbReference>
<dbReference type="InterPro" id="IPR023210">
    <property type="entry name" value="NADP_OxRdtase_dom"/>
</dbReference>
<evidence type="ECO:0000313" key="10">
    <source>
        <dbReference type="Proteomes" id="UP000295565"/>
    </source>
</evidence>
<dbReference type="Gene3D" id="3.20.20.100">
    <property type="entry name" value="NADP-dependent oxidoreductase domain"/>
    <property type="match status" value="1"/>
</dbReference>
<dbReference type="InterPro" id="IPR018170">
    <property type="entry name" value="Aldo/ket_reductase_CS"/>
</dbReference>
<dbReference type="PIRSF" id="PIRSF000097">
    <property type="entry name" value="AKR"/>
    <property type="match status" value="1"/>
</dbReference>
<evidence type="ECO:0000256" key="1">
    <source>
        <dbReference type="ARBA" id="ARBA00007905"/>
    </source>
</evidence>
<dbReference type="EMBL" id="SMGD01000017">
    <property type="protein sequence ID" value="TCK46728.1"/>
    <property type="molecule type" value="Genomic_DNA"/>
</dbReference>
<dbReference type="GO" id="GO:1990002">
    <property type="term" value="F:methylglyoxal reductase (NADPH) (acetol producing) activity"/>
    <property type="evidence" value="ECO:0007669"/>
    <property type="project" value="TreeGrafter"/>
</dbReference>
<dbReference type="RefSeq" id="WP_131914057.1">
    <property type="nucleotide sequence ID" value="NZ_OU594967.1"/>
</dbReference>
<dbReference type="NCBIfam" id="NF008377">
    <property type="entry name" value="PRK11172.1"/>
    <property type="match status" value="1"/>
</dbReference>
<evidence type="ECO:0000256" key="4">
    <source>
        <dbReference type="ARBA" id="ARBA00049445"/>
    </source>
</evidence>
<keyword evidence="10" id="KW-1185">Reference proteome</keyword>
<gene>
    <name evidence="9" type="ORF">EV690_3314</name>
</gene>
<protein>
    <submittedName>
        <fullName evidence="9">2,5-diketo-D-gluconate reductase B</fullName>
    </submittedName>
</protein>
<accession>A0A4R1J859</accession>
<keyword evidence="2" id="KW-0521">NADP</keyword>
<evidence type="ECO:0000256" key="3">
    <source>
        <dbReference type="ARBA" id="ARBA00023002"/>
    </source>
</evidence>
<dbReference type="OrthoDB" id="9804790at2"/>
<evidence type="ECO:0000313" key="9">
    <source>
        <dbReference type="EMBL" id="TCK46728.1"/>
    </source>
</evidence>
<dbReference type="SUPFAM" id="SSF51430">
    <property type="entry name" value="NAD(P)-linked oxidoreductase"/>
    <property type="match status" value="1"/>
</dbReference>
<feature type="binding site" evidence="6">
    <location>
        <position position="98"/>
    </location>
    <ligand>
        <name>substrate</name>
    </ligand>
</feature>
<comment type="caution">
    <text evidence="9">The sequence shown here is derived from an EMBL/GenBank/DDBJ whole genome shotgun (WGS) entry which is preliminary data.</text>
</comment>
<evidence type="ECO:0000256" key="7">
    <source>
        <dbReference type="PIRSR" id="PIRSR000097-3"/>
    </source>
</evidence>